<dbReference type="EnsemblPlants" id="evm.model.06.422">
    <property type="protein sequence ID" value="cds.evm.model.06.422"/>
    <property type="gene ID" value="evm.TU.06.422"/>
</dbReference>
<accession>A0A803PYB8</accession>
<protein>
    <submittedName>
        <fullName evidence="2">Uncharacterized protein</fullName>
    </submittedName>
</protein>
<dbReference type="Proteomes" id="UP000596661">
    <property type="component" value="Chromosome 6"/>
</dbReference>
<reference evidence="2" key="1">
    <citation type="submission" date="2018-11" db="EMBL/GenBank/DDBJ databases">
        <authorList>
            <person name="Grassa J C."/>
        </authorList>
    </citation>
    <scope>NUCLEOTIDE SEQUENCE [LARGE SCALE GENOMIC DNA]</scope>
</reference>
<keyword evidence="3" id="KW-1185">Reference proteome</keyword>
<organism evidence="2 3">
    <name type="scientific">Cannabis sativa</name>
    <name type="common">Hemp</name>
    <name type="synonym">Marijuana</name>
    <dbReference type="NCBI Taxonomy" id="3483"/>
    <lineage>
        <taxon>Eukaryota</taxon>
        <taxon>Viridiplantae</taxon>
        <taxon>Streptophyta</taxon>
        <taxon>Embryophyta</taxon>
        <taxon>Tracheophyta</taxon>
        <taxon>Spermatophyta</taxon>
        <taxon>Magnoliopsida</taxon>
        <taxon>eudicotyledons</taxon>
        <taxon>Gunneridae</taxon>
        <taxon>Pentapetalae</taxon>
        <taxon>rosids</taxon>
        <taxon>fabids</taxon>
        <taxon>Rosales</taxon>
        <taxon>Cannabaceae</taxon>
        <taxon>Cannabis</taxon>
    </lineage>
</organism>
<proteinExistence type="predicted"/>
<name>A0A803PYB8_CANSA</name>
<evidence type="ECO:0000313" key="3">
    <source>
        <dbReference type="Proteomes" id="UP000596661"/>
    </source>
</evidence>
<feature type="compositionally biased region" description="Polar residues" evidence="1">
    <location>
        <begin position="33"/>
        <end position="51"/>
    </location>
</feature>
<dbReference type="EMBL" id="UZAU01000564">
    <property type="status" value="NOT_ANNOTATED_CDS"/>
    <property type="molecule type" value="Genomic_DNA"/>
</dbReference>
<sequence length="96" mass="9986">MVVQTRRGVVDQVDPLVADPTLQTPRNARIPPVTNSEQPNTQPRTVGQGLTSPLVGITLGVQETGNTSSVVELGAPNTGIPSATNVQTTIGDDTEI</sequence>
<evidence type="ECO:0000313" key="2">
    <source>
        <dbReference type="EnsemblPlants" id="cds.evm.model.06.422"/>
    </source>
</evidence>
<feature type="region of interest" description="Disordered" evidence="1">
    <location>
        <begin position="14"/>
        <end position="51"/>
    </location>
</feature>
<evidence type="ECO:0000256" key="1">
    <source>
        <dbReference type="SAM" id="MobiDB-lite"/>
    </source>
</evidence>
<dbReference type="AlphaFoldDB" id="A0A803PYB8"/>
<feature type="compositionally biased region" description="Polar residues" evidence="1">
    <location>
        <begin position="79"/>
        <end position="96"/>
    </location>
</feature>
<feature type="region of interest" description="Disordered" evidence="1">
    <location>
        <begin position="75"/>
        <end position="96"/>
    </location>
</feature>
<dbReference type="Gramene" id="evm.model.06.422">
    <property type="protein sequence ID" value="cds.evm.model.06.422"/>
    <property type="gene ID" value="evm.TU.06.422"/>
</dbReference>
<reference evidence="2" key="2">
    <citation type="submission" date="2021-03" db="UniProtKB">
        <authorList>
            <consortium name="EnsemblPlants"/>
        </authorList>
    </citation>
    <scope>IDENTIFICATION</scope>
</reference>